<dbReference type="STRING" id="766136.BHF68_07705"/>
<evidence type="ECO:0000256" key="5">
    <source>
        <dbReference type="ARBA" id="ARBA00022777"/>
    </source>
</evidence>
<keyword evidence="10" id="KW-0472">Membrane</keyword>
<feature type="modified residue" description="Phosphohistidine" evidence="8">
    <location>
        <position position="973"/>
    </location>
</feature>
<dbReference type="CDD" id="cd00082">
    <property type="entry name" value="HisKA"/>
    <property type="match status" value="1"/>
</dbReference>
<feature type="domain" description="Response regulatory" evidence="12">
    <location>
        <begin position="774"/>
        <end position="892"/>
    </location>
</feature>
<keyword evidence="5" id="KW-0808">Transferase</keyword>
<dbReference type="SUPFAM" id="SSF55874">
    <property type="entry name" value="ATPase domain of HSP90 chaperone/DNA topoisomerase II/histidine kinase"/>
    <property type="match status" value="1"/>
</dbReference>
<comment type="similarity">
    <text evidence="2">In the N-terminal section; belongs to the phytochrome family.</text>
</comment>
<keyword evidence="4 9" id="KW-0597">Phosphoprotein</keyword>
<evidence type="ECO:0000256" key="4">
    <source>
        <dbReference type="ARBA" id="ARBA00022553"/>
    </source>
</evidence>
<dbReference type="CDD" id="cd00088">
    <property type="entry name" value="HPT"/>
    <property type="match status" value="1"/>
</dbReference>
<sequence>MNLLDWFLLNNRLKLRFFSFFMSAGLIIIFLIGIFVYFYITTTMVTTYEKEAEKVVERYEARILSFIEEEKQRLQNYHNVLGATYPKQIIDIIDSDSRYFESIFLDKQGIVKYATDPVRIGYNYQGRDIYKQAVNTHEAIFDTRYHPFEQYLIIDIIIPVFDARDELSYIAVHQLNPSWIEGLLAQEHAYDDGDVIMFDKEGIIFLNISQMGDGDEQLNTHHISLFEYGISLDQIEGLNNQSDRSEVKSFTSNDQLITYKVLSHDLGVVVKQTSLTSIGEELQYIYRIIAVLVVIALVIYLGLGALLAKRTMKPIAYVTEQVKNRMVNKQELISVQENSELTILVDALNESWLENKVYQEQLIKEKQIAEDANKAKGQFLANMSHEIRTPMNGIIGLSYITINKNKDPLIQRNLQKIQQSATNLLSIINDILDYSKIEANKIEFENEAFSIDEVINSTVDLFEDQLAEKNIEISADVSKLLPSFVQGDRTRFHQILLNLVGNSAKFTDQGSISITANIHEKDSNKILVIFSVTDTGIGIVGAKHGELFKPFFQADGSTTRKYGGTGLGLTITKRLVENMGGQIWFDSEPGKGSTFYFTLPFSPHYDKTLLDSVVESRKLKVLIVDDDSGDREIIGEFLDALNCNYTAVASGEEAVEEINKLEKSGRKTFDLILLDYRMPGLDGFETALLLRESGLKNMPVIIMLTAYDSTELKAKAKELEFSGFLAKPIDQSSLFDSILNVFGKDGNLFTGSQHEDEIVIDDNLKKQVYLGGSSALLVEDNVINQEIAKEFLEEVGLKVVVAENGIEAINLIDKQNFDIIIMDVQMPEMDGHEATRRIRSMQEPEKSQIPIIALTAHAMKGDREKSIEAGADDYITKPFNPNDFIAKVAYWIQSPSASKLANDIEESVTFSISDLPDSLPGLDVQGAIQLVRGNIDLFVRLLRYFNEDIDRLTESVILSQQNSNLKQLKDSIHTIKGSAGNIGAKHTMELCRAIEAKLANNSTKNSNELIDSVQRIIKELLDEIFVVKQSINKLVTLTESTPVSAETTAETSETFYEILDNIKELLEKDYLVDEVIIQQLKNNAPNDSKVKDIISKVEHALEEFDYTRARVALADLSVDDGGEQT</sequence>
<dbReference type="SMART" id="SM00387">
    <property type="entry name" value="HATPase_c"/>
    <property type="match status" value="1"/>
</dbReference>
<comment type="caution">
    <text evidence="14">The sequence shown here is derived from an EMBL/GenBank/DDBJ whole genome shotgun (WGS) entry which is preliminary data.</text>
</comment>
<dbReference type="InterPro" id="IPR036641">
    <property type="entry name" value="HPT_dom_sf"/>
</dbReference>
<protein>
    <recommendedName>
        <fullName evidence="7">Circadian input-output histidine kinase CikA</fullName>
        <ecNumber evidence="3">2.7.13.3</ecNumber>
    </recommendedName>
</protein>
<dbReference type="SMART" id="SM00388">
    <property type="entry name" value="HisKA"/>
    <property type="match status" value="1"/>
</dbReference>
<dbReference type="RefSeq" id="WP_069643538.1">
    <property type="nucleotide sequence ID" value="NZ_MIJE01000031.1"/>
</dbReference>
<dbReference type="Gene3D" id="3.30.450.20">
    <property type="entry name" value="PAS domain"/>
    <property type="match status" value="1"/>
</dbReference>
<dbReference type="EMBL" id="MIJE01000031">
    <property type="protein sequence ID" value="OEF96529.1"/>
    <property type="molecule type" value="Genomic_DNA"/>
</dbReference>
<proteinExistence type="inferred from homology"/>
<dbReference type="InterPro" id="IPR008207">
    <property type="entry name" value="Sig_transdc_His_kin_Hpt_dom"/>
</dbReference>
<dbReference type="Proteomes" id="UP000094296">
    <property type="component" value="Unassembled WGS sequence"/>
</dbReference>
<dbReference type="InterPro" id="IPR036097">
    <property type="entry name" value="HisK_dim/P_sf"/>
</dbReference>
<feature type="modified residue" description="4-aspartylphosphate" evidence="9">
    <location>
        <position position="823"/>
    </location>
</feature>
<dbReference type="CDD" id="cd17546">
    <property type="entry name" value="REC_hyHK_CKI1_RcsC-like"/>
    <property type="match status" value="2"/>
</dbReference>
<dbReference type="GO" id="GO:0005524">
    <property type="term" value="F:ATP binding"/>
    <property type="evidence" value="ECO:0007669"/>
    <property type="project" value="UniProtKB-KW"/>
</dbReference>
<evidence type="ECO:0000259" key="12">
    <source>
        <dbReference type="PROSITE" id="PS50110"/>
    </source>
</evidence>
<dbReference type="SUPFAM" id="SSF47384">
    <property type="entry name" value="Homodimeric domain of signal transducing histidine kinase"/>
    <property type="match status" value="1"/>
</dbReference>
<dbReference type="InterPro" id="IPR001789">
    <property type="entry name" value="Sig_transdc_resp-reg_receiver"/>
</dbReference>
<dbReference type="CDD" id="cd16922">
    <property type="entry name" value="HATPase_EvgS-ArcB-TorS-like"/>
    <property type="match status" value="1"/>
</dbReference>
<evidence type="ECO:0000313" key="14">
    <source>
        <dbReference type="EMBL" id="OEF96529.1"/>
    </source>
</evidence>
<dbReference type="InterPro" id="IPR036890">
    <property type="entry name" value="HATPase_C_sf"/>
</dbReference>
<dbReference type="Pfam" id="PF00072">
    <property type="entry name" value="Response_reg"/>
    <property type="match status" value="2"/>
</dbReference>
<dbReference type="Gene3D" id="3.40.50.2300">
    <property type="match status" value="2"/>
</dbReference>
<dbReference type="InterPro" id="IPR011006">
    <property type="entry name" value="CheY-like_superfamily"/>
</dbReference>
<dbReference type="PROSITE" id="PS50109">
    <property type="entry name" value="HIS_KIN"/>
    <property type="match status" value="1"/>
</dbReference>
<keyword evidence="15" id="KW-1185">Reference proteome</keyword>
<dbReference type="InterPro" id="IPR003594">
    <property type="entry name" value="HATPase_dom"/>
</dbReference>
<dbReference type="Gene3D" id="3.30.565.10">
    <property type="entry name" value="Histidine kinase-like ATPase, C-terminal domain"/>
    <property type="match status" value="1"/>
</dbReference>
<evidence type="ECO:0000256" key="10">
    <source>
        <dbReference type="SAM" id="Phobius"/>
    </source>
</evidence>
<evidence type="ECO:0000256" key="6">
    <source>
        <dbReference type="ARBA" id="ARBA00023012"/>
    </source>
</evidence>
<reference evidence="14 15" key="1">
    <citation type="submission" date="2016-09" db="EMBL/GenBank/DDBJ databases">
        <title>Draft genome sequence for the type strain of Desulfuribacillus alkaliarsenatis AHT28, an obligately anaerobic, sulfidogenic bacterium isolated from Russian soda lake sediments.</title>
        <authorList>
            <person name="Abin C.A."/>
            <person name="Hollibaugh J.T."/>
        </authorList>
    </citation>
    <scope>NUCLEOTIDE SEQUENCE [LARGE SCALE GENOMIC DNA]</scope>
    <source>
        <strain evidence="14 15">AHT28</strain>
    </source>
</reference>
<dbReference type="Pfam" id="PF02518">
    <property type="entry name" value="HATPase_c"/>
    <property type="match status" value="1"/>
</dbReference>
<evidence type="ECO:0000256" key="2">
    <source>
        <dbReference type="ARBA" id="ARBA00006402"/>
    </source>
</evidence>
<feature type="modified residue" description="4-aspartylphosphate" evidence="9">
    <location>
        <position position="675"/>
    </location>
</feature>
<evidence type="ECO:0000313" key="15">
    <source>
        <dbReference type="Proteomes" id="UP000094296"/>
    </source>
</evidence>
<evidence type="ECO:0000259" key="11">
    <source>
        <dbReference type="PROSITE" id="PS50109"/>
    </source>
</evidence>
<dbReference type="Pfam" id="PF00512">
    <property type="entry name" value="HisKA"/>
    <property type="match status" value="1"/>
</dbReference>
<dbReference type="PRINTS" id="PR00344">
    <property type="entry name" value="BCTRLSENSOR"/>
</dbReference>
<name>A0A1E5G1X5_9FIRM</name>
<dbReference type="PROSITE" id="PS50110">
    <property type="entry name" value="RESPONSE_REGULATORY"/>
    <property type="match status" value="2"/>
</dbReference>
<dbReference type="Gene3D" id="1.20.120.160">
    <property type="entry name" value="HPT domain"/>
    <property type="match status" value="1"/>
</dbReference>
<feature type="transmembrane region" description="Helical" evidence="10">
    <location>
        <begin position="284"/>
        <end position="308"/>
    </location>
</feature>
<evidence type="ECO:0000256" key="9">
    <source>
        <dbReference type="PROSITE-ProRule" id="PRU00169"/>
    </source>
</evidence>
<dbReference type="SMART" id="SM00448">
    <property type="entry name" value="REC"/>
    <property type="match status" value="2"/>
</dbReference>
<dbReference type="InterPro" id="IPR003661">
    <property type="entry name" value="HisK_dim/P_dom"/>
</dbReference>
<dbReference type="GO" id="GO:0000155">
    <property type="term" value="F:phosphorelay sensor kinase activity"/>
    <property type="evidence" value="ECO:0007669"/>
    <property type="project" value="InterPro"/>
</dbReference>
<dbReference type="Gene3D" id="1.10.287.130">
    <property type="match status" value="1"/>
</dbReference>
<feature type="domain" description="Response regulatory" evidence="12">
    <location>
        <begin position="620"/>
        <end position="742"/>
    </location>
</feature>
<keyword evidence="5" id="KW-0418">Kinase</keyword>
<feature type="domain" description="HPt" evidence="13">
    <location>
        <begin position="934"/>
        <end position="1034"/>
    </location>
</feature>
<evidence type="ECO:0000256" key="7">
    <source>
        <dbReference type="ARBA" id="ARBA00074306"/>
    </source>
</evidence>
<evidence type="ECO:0000256" key="1">
    <source>
        <dbReference type="ARBA" id="ARBA00000085"/>
    </source>
</evidence>
<dbReference type="SUPFAM" id="SSF52172">
    <property type="entry name" value="CheY-like"/>
    <property type="match status" value="2"/>
</dbReference>
<dbReference type="EC" id="2.7.13.3" evidence="3"/>
<comment type="catalytic activity">
    <reaction evidence="1">
        <text>ATP + protein L-histidine = ADP + protein N-phospho-L-histidine.</text>
        <dbReference type="EC" id="2.7.13.3"/>
    </reaction>
</comment>
<evidence type="ECO:0000256" key="8">
    <source>
        <dbReference type="PROSITE-ProRule" id="PRU00110"/>
    </source>
</evidence>
<evidence type="ECO:0000256" key="3">
    <source>
        <dbReference type="ARBA" id="ARBA00012438"/>
    </source>
</evidence>
<dbReference type="InterPro" id="IPR005467">
    <property type="entry name" value="His_kinase_dom"/>
</dbReference>
<feature type="domain" description="Histidine kinase" evidence="11">
    <location>
        <begin position="382"/>
        <end position="603"/>
    </location>
</feature>
<keyword evidence="10" id="KW-0812">Transmembrane</keyword>
<dbReference type="FunFam" id="3.30.565.10:FF:000010">
    <property type="entry name" value="Sensor histidine kinase RcsC"/>
    <property type="match status" value="1"/>
</dbReference>
<dbReference type="Pfam" id="PF01627">
    <property type="entry name" value="Hpt"/>
    <property type="match status" value="1"/>
</dbReference>
<dbReference type="SMART" id="SM00073">
    <property type="entry name" value="HPT"/>
    <property type="match status" value="1"/>
</dbReference>
<dbReference type="AlphaFoldDB" id="A0A1E5G1X5"/>
<evidence type="ECO:0000259" key="13">
    <source>
        <dbReference type="PROSITE" id="PS50894"/>
    </source>
</evidence>
<keyword evidence="6" id="KW-0902">Two-component regulatory system</keyword>
<organism evidence="14 15">
    <name type="scientific">Desulfuribacillus alkaliarsenatis</name>
    <dbReference type="NCBI Taxonomy" id="766136"/>
    <lineage>
        <taxon>Bacteria</taxon>
        <taxon>Bacillati</taxon>
        <taxon>Bacillota</taxon>
        <taxon>Desulfuribacillia</taxon>
        <taxon>Desulfuribacillales</taxon>
        <taxon>Desulfuribacillaceae</taxon>
        <taxon>Desulfuribacillus</taxon>
    </lineage>
</organism>
<dbReference type="SUPFAM" id="SSF47226">
    <property type="entry name" value="Histidine-containing phosphotransfer domain, HPT domain"/>
    <property type="match status" value="1"/>
</dbReference>
<dbReference type="OrthoDB" id="2676347at2"/>
<dbReference type="PANTHER" id="PTHR45339:SF5">
    <property type="entry name" value="HISTIDINE KINASE"/>
    <property type="match status" value="1"/>
</dbReference>
<dbReference type="PROSITE" id="PS50894">
    <property type="entry name" value="HPT"/>
    <property type="match status" value="1"/>
</dbReference>
<dbReference type="PANTHER" id="PTHR45339">
    <property type="entry name" value="HYBRID SIGNAL TRANSDUCTION HISTIDINE KINASE J"/>
    <property type="match status" value="1"/>
</dbReference>
<dbReference type="InterPro" id="IPR004358">
    <property type="entry name" value="Sig_transdc_His_kin-like_C"/>
</dbReference>
<gene>
    <name evidence="14" type="ORF">BHF68_07705</name>
</gene>
<dbReference type="GO" id="GO:0005886">
    <property type="term" value="C:plasma membrane"/>
    <property type="evidence" value="ECO:0007669"/>
    <property type="project" value="UniProtKB-SubCell"/>
</dbReference>
<accession>A0A1E5G1X5</accession>
<feature type="transmembrane region" description="Helical" evidence="10">
    <location>
        <begin position="20"/>
        <end position="40"/>
    </location>
</feature>
<keyword evidence="10" id="KW-1133">Transmembrane helix</keyword>